<dbReference type="Proteomes" id="UP000297703">
    <property type="component" value="Unassembled WGS sequence"/>
</dbReference>
<accession>A0A4D9E2T0</accession>
<organism evidence="2 3">
    <name type="scientific">Platysternon megacephalum</name>
    <name type="common">big-headed turtle</name>
    <dbReference type="NCBI Taxonomy" id="55544"/>
    <lineage>
        <taxon>Eukaryota</taxon>
        <taxon>Metazoa</taxon>
        <taxon>Chordata</taxon>
        <taxon>Craniata</taxon>
        <taxon>Vertebrata</taxon>
        <taxon>Euteleostomi</taxon>
        <taxon>Archelosauria</taxon>
        <taxon>Testudinata</taxon>
        <taxon>Testudines</taxon>
        <taxon>Cryptodira</taxon>
        <taxon>Durocryptodira</taxon>
        <taxon>Testudinoidea</taxon>
        <taxon>Platysternidae</taxon>
        <taxon>Platysternon</taxon>
    </lineage>
</organism>
<keyword evidence="3" id="KW-1185">Reference proteome</keyword>
<dbReference type="AlphaFoldDB" id="A0A4D9E2T0"/>
<sequence>MLPSYQCAKHLLLLGNPQGNQSGHSCAPQEKKGRENRSSRPAGARKGENTHPAARPSSQLRPGEPREQARPARSHSHTHSHTELGNNQAGCSGDLSGDSNTRGCFQENSAPL</sequence>
<comment type="caution">
    <text evidence="2">The sequence shown here is derived from an EMBL/GenBank/DDBJ whole genome shotgun (WGS) entry which is preliminary data.</text>
</comment>
<dbReference type="EMBL" id="QXTE01000133">
    <property type="protein sequence ID" value="TFK04569.1"/>
    <property type="molecule type" value="Genomic_DNA"/>
</dbReference>
<evidence type="ECO:0000256" key="1">
    <source>
        <dbReference type="SAM" id="MobiDB-lite"/>
    </source>
</evidence>
<name>A0A4D9E2T0_9SAUR</name>
<evidence type="ECO:0000313" key="2">
    <source>
        <dbReference type="EMBL" id="TFK04569.1"/>
    </source>
</evidence>
<reference evidence="2 3" key="2">
    <citation type="submission" date="2019-04" db="EMBL/GenBank/DDBJ databases">
        <title>The genome sequence of big-headed turtle.</title>
        <authorList>
            <person name="Gong S."/>
        </authorList>
    </citation>
    <scope>NUCLEOTIDE SEQUENCE [LARGE SCALE GENOMIC DNA]</scope>
    <source>
        <strain evidence="2">DO16091913</strain>
        <tissue evidence="2">Muscle</tissue>
    </source>
</reference>
<feature type="compositionally biased region" description="Polar residues" evidence="1">
    <location>
        <begin position="97"/>
        <end position="112"/>
    </location>
</feature>
<feature type="region of interest" description="Disordered" evidence="1">
    <location>
        <begin position="14"/>
        <end position="112"/>
    </location>
</feature>
<protein>
    <submittedName>
        <fullName evidence="2">NHL-repeat-containing protein 4</fullName>
    </submittedName>
</protein>
<proteinExistence type="predicted"/>
<evidence type="ECO:0000313" key="3">
    <source>
        <dbReference type="Proteomes" id="UP000297703"/>
    </source>
</evidence>
<feature type="compositionally biased region" description="Basic and acidic residues" evidence="1">
    <location>
        <begin position="29"/>
        <end position="38"/>
    </location>
</feature>
<reference evidence="2 3" key="1">
    <citation type="submission" date="2019-04" db="EMBL/GenBank/DDBJ databases">
        <title>Draft genome of the big-headed turtle Platysternon megacephalum.</title>
        <authorList>
            <person name="Gong S."/>
        </authorList>
    </citation>
    <scope>NUCLEOTIDE SEQUENCE [LARGE SCALE GENOMIC DNA]</scope>
    <source>
        <strain evidence="2">DO16091913</strain>
        <tissue evidence="2">Muscle</tissue>
    </source>
</reference>
<gene>
    <name evidence="2" type="ORF">DR999_PMT12908</name>
</gene>